<evidence type="ECO:0000313" key="2">
    <source>
        <dbReference type="CGD" id="CAL0000191354"/>
    </source>
</evidence>
<reference evidence="3 4" key="3">
    <citation type="journal article" date="2013" name="Genome Biol.">
        <title>Assembly of a phased diploid Candida albicans genome facilitates allele-specific measurements and provides a simple model for repeat and indel structure.</title>
        <authorList>
            <person name="Muzzey D."/>
            <person name="Schwartz K."/>
            <person name="Weissman J.S."/>
            <person name="Sherlock G."/>
        </authorList>
    </citation>
    <scope>NUCLEOTIDE SEQUENCE [LARGE SCALE GENOMIC DNA]</scope>
    <source>
        <strain evidence="4">SC5314 / ATCC MYA-2876</strain>
    </source>
</reference>
<proteinExistence type="predicted"/>
<dbReference type="InParanoid" id="A0A1D8PE82"/>
<protein>
    <submittedName>
        <fullName evidence="3">Uncharacterized protein</fullName>
    </submittedName>
</protein>
<dbReference type="KEGG" id="cal:CAALFM_C107920WA"/>
<dbReference type="AlphaFoldDB" id="A0A1D8PE82"/>
<gene>
    <name evidence="3" type="ordered locus">CAALFM_C107920WA</name>
    <name evidence="2" type="ordered locus">orf19.5064.1</name>
</gene>
<reference evidence="3 4" key="2">
    <citation type="journal article" date="2007" name="Genome Biol.">
        <title>Assembly of the Candida albicans genome into sixteen supercontigs aligned on the eight chromosomes.</title>
        <authorList>
            <person name="van het Hoog M."/>
            <person name="Rast T.J."/>
            <person name="Martchenko M."/>
            <person name="Grindle S."/>
            <person name="Dignard D."/>
            <person name="Hogues H."/>
            <person name="Cuomo C."/>
            <person name="Berriman M."/>
            <person name="Scherer S."/>
            <person name="Magee B.B."/>
            <person name="Whiteway M."/>
            <person name="Chibana H."/>
            <person name="Nantel A."/>
            <person name="Magee P.T."/>
        </authorList>
    </citation>
    <scope>GENOME REANNOTATION</scope>
    <source>
        <strain evidence="4">SC5314 / ATCC MYA-2876</strain>
    </source>
</reference>
<evidence type="ECO:0000313" key="4">
    <source>
        <dbReference type="Proteomes" id="UP000000559"/>
    </source>
</evidence>
<name>A0A1D8PE82_CANAL</name>
<reference evidence="3 4" key="1">
    <citation type="journal article" date="2004" name="Proc. Natl. Acad. Sci. U.S.A.">
        <title>The diploid genome sequence of Candida albicans.</title>
        <authorList>
            <person name="Jones T."/>
            <person name="Federspiel N.A."/>
            <person name="Chibana H."/>
            <person name="Dungan J."/>
            <person name="Kalman S."/>
            <person name="Magee B.B."/>
            <person name="Newport G."/>
            <person name="Thorstenson Y.R."/>
            <person name="Agabian N."/>
            <person name="Magee P.T."/>
            <person name="Davis R.W."/>
            <person name="Scherer S."/>
        </authorList>
    </citation>
    <scope>NUCLEOTIDE SEQUENCE [LARGE SCALE GENOMIC DNA]</scope>
    <source>
        <strain evidence="4">SC5314 / ATCC MYA-2876</strain>
    </source>
</reference>
<accession>A0A1D8PE82</accession>
<dbReference type="VEuPathDB" id="FungiDB:C1_07920W_A"/>
<keyword evidence="4" id="KW-1185">Reference proteome</keyword>
<evidence type="ECO:0000313" key="3">
    <source>
        <dbReference type="EMBL" id="AOW26433.1"/>
    </source>
</evidence>
<dbReference type="OrthoDB" id="4074802at2759"/>
<sequence>MAHAPKLSFAAIAVMSSVAVIYVGIKSPLKNKWVSDNRISPKADLAWRNSAEKWVEDHKGNRY</sequence>
<organism evidence="3 4">
    <name type="scientific">Candida albicans (strain SC5314 / ATCC MYA-2876)</name>
    <name type="common">Yeast</name>
    <dbReference type="NCBI Taxonomy" id="237561"/>
    <lineage>
        <taxon>Eukaryota</taxon>
        <taxon>Fungi</taxon>
        <taxon>Dikarya</taxon>
        <taxon>Ascomycota</taxon>
        <taxon>Saccharomycotina</taxon>
        <taxon>Pichiomycetes</taxon>
        <taxon>Debaryomycetaceae</taxon>
        <taxon>Candida/Lodderomyces clade</taxon>
        <taxon>Candida</taxon>
    </lineage>
</organism>
<keyword evidence="1" id="KW-1133">Transmembrane helix</keyword>
<keyword evidence="1" id="KW-0472">Membrane</keyword>
<feature type="transmembrane region" description="Helical" evidence="1">
    <location>
        <begin position="6"/>
        <end position="25"/>
    </location>
</feature>
<dbReference type="CGD" id="CAL0000191354">
    <property type="gene designation" value="orf19.5064.1"/>
</dbReference>
<dbReference type="GeneID" id="30515026"/>
<keyword evidence="1" id="KW-0812">Transmembrane</keyword>
<dbReference type="EMBL" id="CP017623">
    <property type="protein sequence ID" value="AOW26433.1"/>
    <property type="molecule type" value="Genomic_DNA"/>
</dbReference>
<dbReference type="RefSeq" id="XP_019330673.1">
    <property type="nucleotide sequence ID" value="XM_019475128.1"/>
</dbReference>
<dbReference type="OMA" id="QWASENR"/>
<evidence type="ECO:0000256" key="1">
    <source>
        <dbReference type="SAM" id="Phobius"/>
    </source>
</evidence>
<dbReference type="Proteomes" id="UP000000559">
    <property type="component" value="Chromosome 1"/>
</dbReference>